<evidence type="ECO:0000313" key="8">
    <source>
        <dbReference type="Proteomes" id="UP000503336"/>
    </source>
</evidence>
<dbReference type="GO" id="GO:0003700">
    <property type="term" value="F:DNA-binding transcription factor activity"/>
    <property type="evidence" value="ECO:0007669"/>
    <property type="project" value="InterPro"/>
</dbReference>
<dbReference type="PANTHER" id="PTHR30346:SF0">
    <property type="entry name" value="HCA OPERON TRANSCRIPTIONAL ACTIVATOR HCAR"/>
    <property type="match status" value="1"/>
</dbReference>
<dbReference type="PROSITE" id="PS50931">
    <property type="entry name" value="HTH_LYSR"/>
    <property type="match status" value="1"/>
</dbReference>
<gene>
    <name evidence="7" type="ORF">G5B40_11660</name>
</gene>
<dbReference type="GO" id="GO:0003677">
    <property type="term" value="F:DNA binding"/>
    <property type="evidence" value="ECO:0007669"/>
    <property type="project" value="UniProtKB-KW"/>
</dbReference>
<keyword evidence="3" id="KW-0238">DNA-binding</keyword>
<dbReference type="InterPro" id="IPR036388">
    <property type="entry name" value="WH-like_DNA-bd_sf"/>
</dbReference>
<dbReference type="SUPFAM" id="SSF46785">
    <property type="entry name" value="Winged helix' DNA-binding domain"/>
    <property type="match status" value="1"/>
</dbReference>
<proteinExistence type="inferred from homology"/>
<evidence type="ECO:0000256" key="5">
    <source>
        <dbReference type="SAM" id="MobiDB-lite"/>
    </source>
</evidence>
<keyword evidence="8" id="KW-1185">Reference proteome</keyword>
<dbReference type="SUPFAM" id="SSF53850">
    <property type="entry name" value="Periplasmic binding protein-like II"/>
    <property type="match status" value="1"/>
</dbReference>
<evidence type="ECO:0000256" key="3">
    <source>
        <dbReference type="ARBA" id="ARBA00023125"/>
    </source>
</evidence>
<protein>
    <submittedName>
        <fullName evidence="7">LysR family transcriptional regulator</fullName>
    </submittedName>
</protein>
<dbReference type="EMBL" id="CP049056">
    <property type="protein sequence ID" value="QIE56052.1"/>
    <property type="molecule type" value="Genomic_DNA"/>
</dbReference>
<dbReference type="KEGG" id="hdh:G5B40_11660"/>
<name>A0A7L5BWG0_9RHOB</name>
<accession>A0A7L5BWG0</accession>
<dbReference type="FunFam" id="1.10.10.10:FF:000001">
    <property type="entry name" value="LysR family transcriptional regulator"/>
    <property type="match status" value="1"/>
</dbReference>
<feature type="compositionally biased region" description="Polar residues" evidence="5">
    <location>
        <begin position="314"/>
        <end position="324"/>
    </location>
</feature>
<evidence type="ECO:0000313" key="7">
    <source>
        <dbReference type="EMBL" id="QIE56052.1"/>
    </source>
</evidence>
<evidence type="ECO:0000256" key="2">
    <source>
        <dbReference type="ARBA" id="ARBA00023015"/>
    </source>
</evidence>
<dbReference type="InterPro" id="IPR036390">
    <property type="entry name" value="WH_DNA-bd_sf"/>
</dbReference>
<dbReference type="GO" id="GO:0032993">
    <property type="term" value="C:protein-DNA complex"/>
    <property type="evidence" value="ECO:0007669"/>
    <property type="project" value="TreeGrafter"/>
</dbReference>
<evidence type="ECO:0000256" key="4">
    <source>
        <dbReference type="ARBA" id="ARBA00023163"/>
    </source>
</evidence>
<dbReference type="Gene3D" id="3.40.190.10">
    <property type="entry name" value="Periplasmic binding protein-like II"/>
    <property type="match status" value="2"/>
</dbReference>
<dbReference type="Pfam" id="PF00126">
    <property type="entry name" value="HTH_1"/>
    <property type="match status" value="1"/>
</dbReference>
<dbReference type="Gene3D" id="1.10.10.10">
    <property type="entry name" value="Winged helix-like DNA-binding domain superfamily/Winged helix DNA-binding domain"/>
    <property type="match status" value="1"/>
</dbReference>
<dbReference type="AlphaFoldDB" id="A0A7L5BWG0"/>
<evidence type="ECO:0000259" key="6">
    <source>
        <dbReference type="PROSITE" id="PS50931"/>
    </source>
</evidence>
<feature type="region of interest" description="Disordered" evidence="5">
    <location>
        <begin position="305"/>
        <end position="324"/>
    </location>
</feature>
<sequence length="324" mass="36304">MSLRYTLRQLEYFAAVSDEGSIVRASEKINVSSPSISAAVTQLEQEFGLKLFVRKHAHGLTPTQAGRQFLVQARRVLHEAVELNRLGDNISGNVQGPLNVGCLLTFAQLVVPNLRRRFEEKYPRVEISQIELDQHAIFEALRRAEIDVALTYDLGIPRDITFLPLVELPPFAMMSETHPLAHLPVVSAAELQKYPMLLLDLPHSAEYFLSFFDHLGARPRIAERTRDMAVLRSLAANGFGYAMVNTRPLNDVAPDGRPLKFLPMSGPVRSMQLGIALIGDTEKVLTVKAFIEHCRNSILETEAFRDRKPRQARPVTTRTDGQAD</sequence>
<dbReference type="Proteomes" id="UP000503336">
    <property type="component" value="Chromosome"/>
</dbReference>
<organism evidence="7 8">
    <name type="scientific">Pikeienuella piscinae</name>
    <dbReference type="NCBI Taxonomy" id="2748098"/>
    <lineage>
        <taxon>Bacteria</taxon>
        <taxon>Pseudomonadati</taxon>
        <taxon>Pseudomonadota</taxon>
        <taxon>Alphaproteobacteria</taxon>
        <taxon>Rhodobacterales</taxon>
        <taxon>Paracoccaceae</taxon>
        <taxon>Pikeienuella</taxon>
    </lineage>
</organism>
<feature type="domain" description="HTH lysR-type" evidence="6">
    <location>
        <begin position="5"/>
        <end position="63"/>
    </location>
</feature>
<dbReference type="InterPro" id="IPR005119">
    <property type="entry name" value="LysR_subst-bd"/>
</dbReference>
<dbReference type="PRINTS" id="PR00039">
    <property type="entry name" value="HTHLYSR"/>
</dbReference>
<evidence type="ECO:0000256" key="1">
    <source>
        <dbReference type="ARBA" id="ARBA00009437"/>
    </source>
</evidence>
<keyword evidence="4" id="KW-0804">Transcription</keyword>
<keyword evidence="2" id="KW-0805">Transcription regulation</keyword>
<comment type="similarity">
    <text evidence="1">Belongs to the LysR transcriptional regulatory family.</text>
</comment>
<dbReference type="CDD" id="cd08412">
    <property type="entry name" value="PBP2_PAO1_like"/>
    <property type="match status" value="1"/>
</dbReference>
<dbReference type="RefSeq" id="WP_165098769.1">
    <property type="nucleotide sequence ID" value="NZ_CP049056.1"/>
</dbReference>
<dbReference type="Pfam" id="PF03466">
    <property type="entry name" value="LysR_substrate"/>
    <property type="match status" value="1"/>
</dbReference>
<reference evidence="7 8" key="1">
    <citation type="submission" date="2020-02" db="EMBL/GenBank/DDBJ databases">
        <title>complete genome sequence of Rhodobacteraceae bacterium.</title>
        <authorList>
            <person name="Park J."/>
            <person name="Kim Y.-S."/>
            <person name="Kim K.-H."/>
        </authorList>
    </citation>
    <scope>NUCLEOTIDE SEQUENCE [LARGE SCALE GENOMIC DNA]</scope>
    <source>
        <strain evidence="7 8">RR4-56</strain>
    </source>
</reference>
<dbReference type="InterPro" id="IPR000847">
    <property type="entry name" value="LysR_HTH_N"/>
</dbReference>
<dbReference type="PANTHER" id="PTHR30346">
    <property type="entry name" value="TRANSCRIPTIONAL DUAL REGULATOR HCAR-RELATED"/>
    <property type="match status" value="1"/>
</dbReference>